<name>A0A7S9KQL9_EPIFF</name>
<evidence type="ECO:0000256" key="6">
    <source>
        <dbReference type="ARBA" id="ARBA00023136"/>
    </source>
</evidence>
<feature type="transmembrane region" description="Helical" evidence="7">
    <location>
        <begin position="505"/>
        <end position="523"/>
    </location>
</feature>
<dbReference type="Proteomes" id="UP000594364">
    <property type="component" value="Chromosome 2"/>
</dbReference>
<evidence type="ECO:0008006" key="10">
    <source>
        <dbReference type="Google" id="ProtNLM"/>
    </source>
</evidence>
<keyword evidence="5" id="KW-0406">Ion transport</keyword>
<keyword evidence="4 7" id="KW-1133">Transmembrane helix</keyword>
<dbReference type="PANTHER" id="PTHR31064">
    <property type="entry name" value="POTASSIUM TRANSPORT PROTEIN DDB_G0292412-RELATED"/>
    <property type="match status" value="1"/>
</dbReference>
<evidence type="ECO:0000256" key="4">
    <source>
        <dbReference type="ARBA" id="ARBA00022989"/>
    </source>
</evidence>
<sequence>MLELAMAPSSDLNLPNWRKAPNKVSREIPWIPIPPYKYVNEEWRASSPNLHPAAKISPFRNRDCPSIINVHNNVCTLDMIKSMRNSDRRAIAECLIYNKLHQLSGLNSTSTALAASSTSRILLPHVNFVSIHYTYFILIPMVCSVVLWVSSDPSFSIEYVDSLFLVVSAITEAGLNTVDLSTLTSWQQTLLFLLILCGGSIWASIWLIAARRHSFTRLLGSDEREKSEWHRGGDQGLRAGGACSNGLQLSASERLWSRRNSITQSVGVKGKEELSLASVSADWPLAANRASHCEPESNPLIFLTNKSVRRNGNFVNLSREEKKHVSGVEYRALNLLSIVVPLYFALWQLLGCLGLGAWIANNLPGPALANGINPWWLGIFNGVSAFNNSGMSLLDANVVPYQVLKVLPDGPRVITGRLTVEYILEYPRRVYTNLFPTRHTWWLAFMVVLLNSVDWTAFELLNIGNPVIDAIPPGARRLDGLFQAIAVRAGGFYVVPIAQLHIGLLVLYVIMMYISAFPVIITMRHSNVYEEKSLGLYSPNAQSCDTEGLHVRATTANAGPRYLFVLQQVKGQLAHDIWLLALAVFIITTIEGSNFSRDPVSYSVFNILFEVVSAYGCVGISVGLPKKNCSFAGGWHSCSKLVLCVVMLRGRHRGLPATMDHAVRLAGEHLHEDENEDVGTRRIVASLR</sequence>
<evidence type="ECO:0000313" key="8">
    <source>
        <dbReference type="EMBL" id="QPG98139.1"/>
    </source>
</evidence>
<feature type="transmembrane region" description="Helical" evidence="7">
    <location>
        <begin position="190"/>
        <end position="209"/>
    </location>
</feature>
<dbReference type="OrthoDB" id="9999863at2759"/>
<feature type="transmembrane region" description="Helical" evidence="7">
    <location>
        <begin position="577"/>
        <end position="596"/>
    </location>
</feature>
<evidence type="ECO:0000313" key="9">
    <source>
        <dbReference type="Proteomes" id="UP000594364"/>
    </source>
</evidence>
<evidence type="ECO:0000256" key="2">
    <source>
        <dbReference type="ARBA" id="ARBA00022448"/>
    </source>
</evidence>
<dbReference type="GO" id="GO:1990573">
    <property type="term" value="P:potassium ion import across plasma membrane"/>
    <property type="evidence" value="ECO:0007669"/>
    <property type="project" value="TreeGrafter"/>
</dbReference>
<proteinExistence type="predicted"/>
<dbReference type="AlphaFoldDB" id="A0A7S9KQL9"/>
<gene>
    <name evidence="8" type="ORF">C2857_007300</name>
</gene>
<keyword evidence="9" id="KW-1185">Reference proteome</keyword>
<evidence type="ECO:0000256" key="5">
    <source>
        <dbReference type="ARBA" id="ARBA00023065"/>
    </source>
</evidence>
<dbReference type="InterPro" id="IPR003445">
    <property type="entry name" value="Cat_transpt"/>
</dbReference>
<dbReference type="GO" id="GO:0030007">
    <property type="term" value="P:intracellular potassium ion homeostasis"/>
    <property type="evidence" value="ECO:0007669"/>
    <property type="project" value="TreeGrafter"/>
</dbReference>
<feature type="transmembrane region" description="Helical" evidence="7">
    <location>
        <begin position="602"/>
        <end position="624"/>
    </location>
</feature>
<evidence type="ECO:0000256" key="7">
    <source>
        <dbReference type="SAM" id="Phobius"/>
    </source>
</evidence>
<accession>A0A7S9KQL9</accession>
<keyword evidence="2" id="KW-0813">Transport</keyword>
<comment type="subcellular location">
    <subcellularLocation>
        <location evidence="1">Membrane</location>
        <topology evidence="1">Multi-pass membrane protein</topology>
    </subcellularLocation>
</comment>
<protein>
    <recommendedName>
        <fullName evidence="10">Potassium transport protein</fullName>
    </recommendedName>
</protein>
<dbReference type="PANTHER" id="PTHR31064:SF37">
    <property type="entry name" value="TRANSPORTER, PUTATIVE (EUROFUNG)-RELATED"/>
    <property type="match status" value="1"/>
</dbReference>
<dbReference type="EMBL" id="CP031386">
    <property type="protein sequence ID" value="QPG98139.1"/>
    <property type="molecule type" value="Genomic_DNA"/>
</dbReference>
<dbReference type="InterPro" id="IPR051143">
    <property type="entry name" value="TrkH_K-transport"/>
</dbReference>
<dbReference type="Pfam" id="PF02386">
    <property type="entry name" value="TrkH"/>
    <property type="match status" value="2"/>
</dbReference>
<evidence type="ECO:0000256" key="1">
    <source>
        <dbReference type="ARBA" id="ARBA00004141"/>
    </source>
</evidence>
<dbReference type="GO" id="GO:0005886">
    <property type="term" value="C:plasma membrane"/>
    <property type="evidence" value="ECO:0007669"/>
    <property type="project" value="TreeGrafter"/>
</dbReference>
<keyword evidence="3 7" id="KW-0812">Transmembrane</keyword>
<dbReference type="GO" id="GO:0140107">
    <property type="term" value="F:high-affinity potassium ion transmembrane transporter activity"/>
    <property type="evidence" value="ECO:0007669"/>
    <property type="project" value="TreeGrafter"/>
</dbReference>
<reference evidence="8 9" key="1">
    <citation type="journal article" date="2018" name="PLoS Genet.">
        <title>Repeat elements organise 3D genome structure and mediate transcription in the filamentous fungus Epichloe festucae.</title>
        <authorList>
            <person name="Winter D.J."/>
            <person name="Ganley A.R.D."/>
            <person name="Young C.A."/>
            <person name="Liachko I."/>
            <person name="Schardl C.L."/>
            <person name="Dupont P.Y."/>
            <person name="Berry D."/>
            <person name="Ram A."/>
            <person name="Scott B."/>
            <person name="Cox M.P."/>
        </authorList>
    </citation>
    <scope>NUCLEOTIDE SEQUENCE [LARGE SCALE GENOMIC DNA]</scope>
    <source>
        <strain evidence="8 9">Fl1</strain>
    </source>
</reference>
<organism evidence="8 9">
    <name type="scientific">Epichloe festucae (strain Fl1)</name>
    <dbReference type="NCBI Taxonomy" id="877507"/>
    <lineage>
        <taxon>Eukaryota</taxon>
        <taxon>Fungi</taxon>
        <taxon>Dikarya</taxon>
        <taxon>Ascomycota</taxon>
        <taxon>Pezizomycotina</taxon>
        <taxon>Sordariomycetes</taxon>
        <taxon>Hypocreomycetidae</taxon>
        <taxon>Hypocreales</taxon>
        <taxon>Clavicipitaceae</taxon>
        <taxon>Epichloe</taxon>
    </lineage>
</organism>
<evidence type="ECO:0000256" key="3">
    <source>
        <dbReference type="ARBA" id="ARBA00022692"/>
    </source>
</evidence>
<keyword evidence="6 7" id="KW-0472">Membrane</keyword>
<feature type="transmembrane region" description="Helical" evidence="7">
    <location>
        <begin position="332"/>
        <end position="360"/>
    </location>
</feature>
<feature type="transmembrane region" description="Helical" evidence="7">
    <location>
        <begin position="126"/>
        <end position="149"/>
    </location>
</feature>